<dbReference type="GO" id="GO:0016747">
    <property type="term" value="F:acyltransferase activity, transferring groups other than amino-acyl groups"/>
    <property type="evidence" value="ECO:0007669"/>
    <property type="project" value="InterPro"/>
</dbReference>
<dbReference type="HOGENOM" id="CLU_140879_0_0_9"/>
<reference evidence="6" key="1">
    <citation type="submission" date="2007-11" db="EMBL/GenBank/DDBJ databases">
        <title>Complete genome sequence of Clostridium phytofermentans ISDg.</title>
        <authorList>
            <person name="Leschine S.B."/>
            <person name="Warnick T.A."/>
            <person name="Blanchard J.L."/>
            <person name="Schnell D.J."/>
            <person name="Petit E.L."/>
            <person name="LaTouf W.G."/>
            <person name="Copeland A."/>
            <person name="Lucas S."/>
            <person name="Lapidus A."/>
            <person name="Barry K."/>
            <person name="Glavina del Rio T."/>
            <person name="Dalin E."/>
            <person name="Tice H."/>
            <person name="Pitluck S."/>
            <person name="Kiss H."/>
            <person name="Brettin T."/>
            <person name="Bruce D."/>
            <person name="Detter J.C."/>
            <person name="Han C."/>
            <person name="Kuske C."/>
            <person name="Schmutz J."/>
            <person name="Larimer F."/>
            <person name="Land M."/>
            <person name="Hauser L."/>
            <person name="Kyrpides N."/>
            <person name="Kim E.A."/>
            <person name="Richardson P."/>
        </authorList>
    </citation>
    <scope>NUCLEOTIDE SEQUENCE [LARGE SCALE GENOMIC DNA]</scope>
    <source>
        <strain evidence="6">ATCC 700394 / DSM 18823 / ISDg</strain>
    </source>
</reference>
<evidence type="ECO:0000313" key="5">
    <source>
        <dbReference type="EMBL" id="ABX43481.1"/>
    </source>
</evidence>
<protein>
    <submittedName>
        <fullName evidence="5">GCN5-related N-acetyltransferase</fullName>
    </submittedName>
</protein>
<dbReference type="Gene3D" id="3.40.630.30">
    <property type="match status" value="1"/>
</dbReference>
<evidence type="ECO:0000256" key="2">
    <source>
        <dbReference type="ARBA" id="ARBA00023315"/>
    </source>
</evidence>
<accession>A9KR02</accession>
<comment type="similarity">
    <text evidence="3">Belongs to the acetyltransferase family. RimJ subfamily.</text>
</comment>
<dbReference type="AlphaFoldDB" id="A9KR02"/>
<dbReference type="STRING" id="357809.Cphy_3125"/>
<dbReference type="KEGG" id="cpy:Cphy_3125"/>
<dbReference type="InterPro" id="IPR051531">
    <property type="entry name" value="N-acetyltransferase"/>
</dbReference>
<dbReference type="InterPro" id="IPR000182">
    <property type="entry name" value="GNAT_dom"/>
</dbReference>
<evidence type="ECO:0000256" key="3">
    <source>
        <dbReference type="ARBA" id="ARBA00038502"/>
    </source>
</evidence>
<dbReference type="InterPro" id="IPR016181">
    <property type="entry name" value="Acyl_CoA_acyltransferase"/>
</dbReference>
<sequence length="158" mass="18776">MPKISLLPYTKERVHEFYKQYIYDPMIFSKDSDIKSYIYSKPLVDDYYENKVLDPTRHYFAICLDDKTIGEIQIKYIDFKKRCGTLSVALVNDSVKGHGYGTQAERLMIDYAFKSLGLLTLYADAVLRNRRSQHVLEKLGFLYTHEDDMLRYYVLHRY</sequence>
<keyword evidence="2" id="KW-0012">Acyltransferase</keyword>
<gene>
    <name evidence="5" type="ordered locus">Cphy_3125</name>
</gene>
<dbReference type="PANTHER" id="PTHR43792:SF8">
    <property type="entry name" value="[RIBOSOMAL PROTEIN US5]-ALANINE N-ACETYLTRANSFERASE"/>
    <property type="match status" value="1"/>
</dbReference>
<dbReference type="Pfam" id="PF13302">
    <property type="entry name" value="Acetyltransf_3"/>
    <property type="match status" value="1"/>
</dbReference>
<feature type="domain" description="N-acetyltransferase" evidence="4">
    <location>
        <begin position="4"/>
        <end position="158"/>
    </location>
</feature>
<proteinExistence type="inferred from homology"/>
<name>A9KR02_LACP7</name>
<organism evidence="5 6">
    <name type="scientific">Lachnoclostridium phytofermentans (strain ATCC 700394 / DSM 18823 / ISDg)</name>
    <name type="common">Clostridium phytofermentans</name>
    <dbReference type="NCBI Taxonomy" id="357809"/>
    <lineage>
        <taxon>Bacteria</taxon>
        <taxon>Bacillati</taxon>
        <taxon>Bacillota</taxon>
        <taxon>Clostridia</taxon>
        <taxon>Lachnospirales</taxon>
        <taxon>Lachnospiraceae</taxon>
    </lineage>
</organism>
<dbReference type="Proteomes" id="UP000000370">
    <property type="component" value="Chromosome"/>
</dbReference>
<dbReference type="EMBL" id="CP000885">
    <property type="protein sequence ID" value="ABX43481.1"/>
    <property type="molecule type" value="Genomic_DNA"/>
</dbReference>
<keyword evidence="6" id="KW-1185">Reference proteome</keyword>
<evidence type="ECO:0000259" key="4">
    <source>
        <dbReference type="PROSITE" id="PS51186"/>
    </source>
</evidence>
<evidence type="ECO:0000256" key="1">
    <source>
        <dbReference type="ARBA" id="ARBA00022679"/>
    </source>
</evidence>
<dbReference type="eggNOG" id="COG1670">
    <property type="taxonomic scope" value="Bacteria"/>
</dbReference>
<keyword evidence="1 5" id="KW-0808">Transferase</keyword>
<dbReference type="SUPFAM" id="SSF55729">
    <property type="entry name" value="Acyl-CoA N-acyltransferases (Nat)"/>
    <property type="match status" value="1"/>
</dbReference>
<evidence type="ECO:0000313" key="6">
    <source>
        <dbReference type="Proteomes" id="UP000000370"/>
    </source>
</evidence>
<dbReference type="PANTHER" id="PTHR43792">
    <property type="entry name" value="GNAT FAMILY, PUTATIVE (AFU_ORTHOLOGUE AFUA_3G00765)-RELATED-RELATED"/>
    <property type="match status" value="1"/>
</dbReference>
<dbReference type="PROSITE" id="PS51186">
    <property type="entry name" value="GNAT"/>
    <property type="match status" value="1"/>
</dbReference>